<dbReference type="KEGG" id="bcc:BCc_035"/>
<dbReference type="GO" id="GO:0008270">
    <property type="term" value="F:zinc ion binding"/>
    <property type="evidence" value="ECO:0007669"/>
    <property type="project" value="UniProtKB-UniRule"/>
</dbReference>
<dbReference type="InterPro" id="IPR037068">
    <property type="entry name" value="DNA_primase_core_N_sf"/>
</dbReference>
<dbReference type="HOGENOM" id="CLU_013501_5_1_6"/>
<dbReference type="EMBL" id="CP000263">
    <property type="protein sequence ID" value="ABJ90516.1"/>
    <property type="molecule type" value="Genomic_DNA"/>
</dbReference>
<comment type="catalytic activity">
    <reaction evidence="12">
        <text>ssDNA + n NTP = ssDNA/pppN(pN)n-1 hybrid + (n-1) diphosphate.</text>
        <dbReference type="EC" id="2.7.7.101"/>
    </reaction>
</comment>
<dbReference type="Pfam" id="PF13155">
    <property type="entry name" value="Toprim_2"/>
    <property type="match status" value="1"/>
</dbReference>
<gene>
    <name evidence="16" type="primary">danG</name>
    <name evidence="12" type="synonym">dnaG</name>
    <name evidence="16" type="ordered locus">BCc_035</name>
</gene>
<sequence>MNTKKKKKIPQEFIHEIIEKTNIIEIINRYITLKKTGNNYKTLCPFHYEKTPSFTVNSEKQFFYCFGCGIHGNVIDFLMQYEKLDFLSSINELTSLHGIKIPYIQYNSQFKKKFFYKKKIYKILKKTSKIYIKNLFKVPNQAYNYLIKRGITSKIMKNFSLGYALSNNYQITNFIKKKTTNISTIIDCGLSIYEKNKIKQDRFKERIIFPIKNKYGIIKGFGGRIINQYNYPKYLNSPETITFFKKKNLYGIYELILKNPKPKKILVVEGYFDVISLAQKNINYSIALLGTNITTYQIKKIFQISKKIIFCFDGDKAGRIASWKSLNLILPFLYDEYIINFLLLPKNEDPSSLIIKEGKKKFEKRIKKSESFYSFFFKKVTNKINLSCINDCIKLSRITIPLIKKIPSKIIKIYLRKILGNKIGILDSYQLKKLIQFQKEKKKKINKPVKITTMRLLISLIIQYPKLVKKIKNIKKIKKLHIQGKKILIKLIELIKKKKIFKTGYLLEFFRFSKLGKIFKYLSTWNHIILKKKIFFTFKEFLNNFKQQHLEYKYNKLITIERKKGFDVNEKKKIWNISKKLIYIKNIKFN</sequence>
<keyword evidence="3 12" id="KW-0808">Transferase</keyword>
<dbReference type="PROSITE" id="PS50880">
    <property type="entry name" value="TOPRIM"/>
    <property type="match status" value="1"/>
</dbReference>
<dbReference type="SUPFAM" id="SSF57783">
    <property type="entry name" value="Zinc beta-ribbon"/>
    <property type="match status" value="1"/>
</dbReference>
<evidence type="ECO:0000256" key="4">
    <source>
        <dbReference type="ARBA" id="ARBA00022695"/>
    </source>
</evidence>
<dbReference type="InterPro" id="IPR013173">
    <property type="entry name" value="DNA_primase_DnaG_DnaB-bd_dom"/>
</dbReference>
<evidence type="ECO:0000256" key="6">
    <source>
        <dbReference type="ARBA" id="ARBA00022723"/>
    </source>
</evidence>
<feature type="zinc finger region" description="CHC2-type" evidence="12 14">
    <location>
        <begin position="44"/>
        <end position="68"/>
    </location>
</feature>
<dbReference type="InterPro" id="IPR006295">
    <property type="entry name" value="DNA_primase_DnaG"/>
</dbReference>
<dbReference type="Gene3D" id="3.40.1360.10">
    <property type="match status" value="1"/>
</dbReference>
<dbReference type="SMART" id="SM00766">
    <property type="entry name" value="DnaG_DnaB_bind"/>
    <property type="match status" value="1"/>
</dbReference>
<dbReference type="InterPro" id="IPR019475">
    <property type="entry name" value="DNA_primase_DnaB-bd"/>
</dbReference>
<dbReference type="GO" id="GO:0000428">
    <property type="term" value="C:DNA-directed RNA polymerase complex"/>
    <property type="evidence" value="ECO:0007669"/>
    <property type="project" value="UniProtKB-KW"/>
</dbReference>
<evidence type="ECO:0000313" key="16">
    <source>
        <dbReference type="EMBL" id="ABJ90516.1"/>
    </source>
</evidence>
<dbReference type="EC" id="2.7.7.101" evidence="12"/>
<dbReference type="eggNOG" id="COG0358">
    <property type="taxonomic scope" value="Bacteria"/>
</dbReference>
<evidence type="ECO:0000256" key="5">
    <source>
        <dbReference type="ARBA" id="ARBA00022705"/>
    </source>
</evidence>
<dbReference type="Pfam" id="PF08278">
    <property type="entry name" value="DnaG_DnaB_bind"/>
    <property type="match status" value="1"/>
</dbReference>
<accession>Q058D3</accession>
<dbReference type="InterPro" id="IPR030846">
    <property type="entry name" value="DnaG_bac"/>
</dbReference>
<keyword evidence="1 12" id="KW-0240">DNA-directed RNA polymerase</keyword>
<keyword evidence="2 12" id="KW-0639">Primosome</keyword>
<evidence type="ECO:0000256" key="11">
    <source>
        <dbReference type="ARBA" id="ARBA00023163"/>
    </source>
</evidence>
<dbReference type="SMART" id="SM00400">
    <property type="entry name" value="ZnF_CHCC"/>
    <property type="match status" value="1"/>
</dbReference>
<dbReference type="InterPro" id="IPR013264">
    <property type="entry name" value="DNAG_N"/>
</dbReference>
<evidence type="ECO:0000256" key="13">
    <source>
        <dbReference type="PIRNR" id="PIRNR002811"/>
    </source>
</evidence>
<dbReference type="PANTHER" id="PTHR30313">
    <property type="entry name" value="DNA PRIMASE"/>
    <property type="match status" value="1"/>
</dbReference>
<evidence type="ECO:0000256" key="3">
    <source>
        <dbReference type="ARBA" id="ARBA00022679"/>
    </source>
</evidence>
<evidence type="ECO:0000256" key="2">
    <source>
        <dbReference type="ARBA" id="ARBA00022515"/>
    </source>
</evidence>
<dbReference type="GO" id="GO:0006269">
    <property type="term" value="P:DNA replication, synthesis of primer"/>
    <property type="evidence" value="ECO:0007669"/>
    <property type="project" value="UniProtKB-UniRule"/>
</dbReference>
<evidence type="ECO:0000259" key="15">
    <source>
        <dbReference type="PROSITE" id="PS50880"/>
    </source>
</evidence>
<keyword evidence="9" id="KW-0460">Magnesium</keyword>
<dbReference type="InterPro" id="IPR036977">
    <property type="entry name" value="DNA_primase_Znf_CHC2"/>
</dbReference>
<keyword evidence="4 12" id="KW-0548">Nucleotidyltransferase</keyword>
<dbReference type="InterPro" id="IPR006171">
    <property type="entry name" value="TOPRIM_dom"/>
</dbReference>
<dbReference type="Pfam" id="PF01807">
    <property type="entry name" value="Zn_ribbon_DnaG"/>
    <property type="match status" value="1"/>
</dbReference>
<dbReference type="Gene3D" id="1.10.860.10">
    <property type="entry name" value="DNAb Helicase, Chain A"/>
    <property type="match status" value="1"/>
</dbReference>
<comment type="subunit">
    <text evidence="12">Monomer. Interacts with DnaB.</text>
</comment>
<dbReference type="FunFam" id="3.90.580.10:FF:000001">
    <property type="entry name" value="DNA primase"/>
    <property type="match status" value="1"/>
</dbReference>
<keyword evidence="11 12" id="KW-0804">Transcription</keyword>
<comment type="cofactor">
    <cofactor evidence="12 13 14">
        <name>Zn(2+)</name>
        <dbReference type="ChEBI" id="CHEBI:29105"/>
    </cofactor>
    <text evidence="12 13 14">Binds 1 zinc ion per monomer.</text>
</comment>
<proteinExistence type="inferred from homology"/>
<dbReference type="HAMAP" id="MF_00974">
    <property type="entry name" value="DNA_primase_DnaG"/>
    <property type="match status" value="1"/>
</dbReference>
<dbReference type="NCBIfam" id="TIGR01391">
    <property type="entry name" value="dnaG"/>
    <property type="match status" value="1"/>
</dbReference>
<evidence type="ECO:0000256" key="9">
    <source>
        <dbReference type="ARBA" id="ARBA00022842"/>
    </source>
</evidence>
<evidence type="ECO:0000256" key="7">
    <source>
        <dbReference type="ARBA" id="ARBA00022771"/>
    </source>
</evidence>
<keyword evidence="17" id="KW-1185">Reference proteome</keyword>
<dbReference type="InterPro" id="IPR002694">
    <property type="entry name" value="Znf_CHC2"/>
</dbReference>
<keyword evidence="10 12" id="KW-0238">DNA-binding</keyword>
<dbReference type="Gene3D" id="3.90.580.10">
    <property type="entry name" value="Zinc finger, CHC2-type domain"/>
    <property type="match status" value="1"/>
</dbReference>
<dbReference type="RefSeq" id="WP_011672435.1">
    <property type="nucleotide sequence ID" value="NC_008513.1"/>
</dbReference>
<evidence type="ECO:0000256" key="14">
    <source>
        <dbReference type="PIRSR" id="PIRSR002811-1"/>
    </source>
</evidence>
<dbReference type="InterPro" id="IPR034151">
    <property type="entry name" value="TOPRIM_DnaG_bac"/>
</dbReference>
<dbReference type="PIRSF" id="PIRSF002811">
    <property type="entry name" value="DnaG"/>
    <property type="match status" value="1"/>
</dbReference>
<dbReference type="FunFam" id="3.40.1360.10:FF:000002">
    <property type="entry name" value="DNA primase"/>
    <property type="match status" value="1"/>
</dbReference>
<keyword evidence="5 12" id="KW-0235">DNA replication</keyword>
<evidence type="ECO:0000256" key="1">
    <source>
        <dbReference type="ARBA" id="ARBA00022478"/>
    </source>
</evidence>
<comment type="function">
    <text evidence="12 13">RNA polymerase that catalyzes the synthesis of short RNA molecules used as primers for DNA polymerase during DNA replication.</text>
</comment>
<keyword evidence="6 12" id="KW-0479">Metal-binding</keyword>
<dbReference type="Pfam" id="PF10410">
    <property type="entry name" value="DnaB_bind"/>
    <property type="match status" value="1"/>
</dbReference>
<name>Q058D3_BUCCC</name>
<dbReference type="SUPFAM" id="SSF56731">
    <property type="entry name" value="DNA primase core"/>
    <property type="match status" value="1"/>
</dbReference>
<dbReference type="SMART" id="SM00493">
    <property type="entry name" value="TOPRIM"/>
    <property type="match status" value="1"/>
</dbReference>
<dbReference type="CDD" id="cd03364">
    <property type="entry name" value="TOPRIM_DnaG_primases"/>
    <property type="match status" value="1"/>
</dbReference>
<feature type="domain" description="Toprim" evidence="15">
    <location>
        <begin position="263"/>
        <end position="344"/>
    </location>
</feature>
<protein>
    <recommendedName>
        <fullName evidence="12 13">DNA primase</fullName>
        <ecNumber evidence="12">2.7.7.101</ecNumber>
    </recommendedName>
</protein>
<comment type="domain">
    <text evidence="12">Contains an N-terminal zinc-binding domain, a central core domain that contains the primase activity, and a C-terminal DnaB-binding domain.</text>
</comment>
<evidence type="ECO:0000256" key="10">
    <source>
        <dbReference type="ARBA" id="ARBA00023125"/>
    </source>
</evidence>
<dbReference type="GO" id="GO:1990077">
    <property type="term" value="C:primosome complex"/>
    <property type="evidence" value="ECO:0007669"/>
    <property type="project" value="UniProtKB-KW"/>
</dbReference>
<dbReference type="PANTHER" id="PTHR30313:SF2">
    <property type="entry name" value="DNA PRIMASE"/>
    <property type="match status" value="1"/>
</dbReference>
<dbReference type="Gene3D" id="3.90.980.10">
    <property type="entry name" value="DNA primase, catalytic core, N-terminal domain"/>
    <property type="match status" value="1"/>
</dbReference>
<dbReference type="InterPro" id="IPR050219">
    <property type="entry name" value="DnaG_primase"/>
</dbReference>
<evidence type="ECO:0000256" key="8">
    <source>
        <dbReference type="ARBA" id="ARBA00022833"/>
    </source>
</evidence>
<dbReference type="InterPro" id="IPR016136">
    <property type="entry name" value="DNA_helicase_N/primase_C"/>
</dbReference>
<evidence type="ECO:0000313" key="17">
    <source>
        <dbReference type="Proteomes" id="UP000000669"/>
    </source>
</evidence>
<dbReference type="GO" id="GO:0003677">
    <property type="term" value="F:DNA binding"/>
    <property type="evidence" value="ECO:0007669"/>
    <property type="project" value="UniProtKB-KW"/>
</dbReference>
<dbReference type="Gene3D" id="1.20.50.20">
    <property type="entry name" value="DnaG, RNA polymerase domain, helical bundle"/>
    <property type="match status" value="1"/>
</dbReference>
<dbReference type="GO" id="GO:0003899">
    <property type="term" value="F:DNA-directed RNA polymerase activity"/>
    <property type="evidence" value="ECO:0007669"/>
    <property type="project" value="UniProtKB-UniRule"/>
</dbReference>
<keyword evidence="7 12" id="KW-0863">Zinc-finger</keyword>
<dbReference type="STRING" id="372461.BCc_035"/>
<dbReference type="OrthoDB" id="9803773at2"/>
<dbReference type="GO" id="GO:0005737">
    <property type="term" value="C:cytoplasm"/>
    <property type="evidence" value="ECO:0007669"/>
    <property type="project" value="TreeGrafter"/>
</dbReference>
<dbReference type="Proteomes" id="UP000000669">
    <property type="component" value="Chromosome"/>
</dbReference>
<dbReference type="AlphaFoldDB" id="Q058D3"/>
<organism evidence="16 17">
    <name type="scientific">Buchnera aphidicola subsp. Cinara cedri (strain Cc)</name>
    <dbReference type="NCBI Taxonomy" id="372461"/>
    <lineage>
        <taxon>Bacteria</taxon>
        <taxon>Pseudomonadati</taxon>
        <taxon>Pseudomonadota</taxon>
        <taxon>Gammaproteobacteria</taxon>
        <taxon>Enterobacterales</taxon>
        <taxon>Erwiniaceae</taxon>
        <taxon>Buchnera</taxon>
    </lineage>
</organism>
<evidence type="ECO:0000256" key="12">
    <source>
        <dbReference type="HAMAP-Rule" id="MF_00974"/>
    </source>
</evidence>
<keyword evidence="8 12" id="KW-0862">Zinc</keyword>
<dbReference type="SUPFAM" id="SSF117023">
    <property type="entry name" value="DNA primase DnaG, C-terminal domain"/>
    <property type="match status" value="1"/>
</dbReference>
<reference evidence="16 17" key="1">
    <citation type="journal article" date="2006" name="Science">
        <title>A small microbial genome: the end of a long symbiotic relationship?</title>
        <authorList>
            <person name="Perez-Brocal V."/>
            <person name="Gil R."/>
            <person name="Ramos S."/>
            <person name="Lamelas A."/>
            <person name="Postigo M."/>
            <person name="Michelena J.M."/>
            <person name="Silva F.J."/>
            <person name="Moya A."/>
            <person name="Latorre A."/>
        </authorList>
    </citation>
    <scope>NUCLEOTIDE SEQUENCE [LARGE SCALE GENOMIC DNA]</scope>
    <source>
        <strain evidence="17">Cc</strain>
    </source>
</reference>
<dbReference type="Pfam" id="PF08275">
    <property type="entry name" value="DNAG_N"/>
    <property type="match status" value="1"/>
</dbReference>
<comment type="similarity">
    <text evidence="12 13">Belongs to the DnaG primase family.</text>
</comment>